<name>A0ABR9SDA3_9BURK</name>
<gene>
    <name evidence="3" type="ORF">IM725_07080</name>
</gene>
<feature type="region of interest" description="Disordered" evidence="1">
    <location>
        <begin position="164"/>
        <end position="192"/>
    </location>
</feature>
<protein>
    <recommendedName>
        <fullName evidence="5">DUF4124 domain-containing protein</fullName>
    </recommendedName>
</protein>
<keyword evidence="4" id="KW-1185">Reference proteome</keyword>
<dbReference type="PROSITE" id="PS51257">
    <property type="entry name" value="PROKAR_LIPOPROTEIN"/>
    <property type="match status" value="1"/>
</dbReference>
<dbReference type="RefSeq" id="WP_193779874.1">
    <property type="nucleotide sequence ID" value="NZ_JADDOJ010000020.1"/>
</dbReference>
<dbReference type="EMBL" id="JADDOJ010000020">
    <property type="protein sequence ID" value="MBE7940330.1"/>
    <property type="molecule type" value="Genomic_DNA"/>
</dbReference>
<sequence>MRLVSLAALVAALAVPSAQACYTVYDAANRVVYQSMAAPVDMSQPLHDTVPRRFPGGFLVFEEGSACPVVPSLAMGQGGIATRSTSPLLTEERNARAMGAPHQSLGHGVAVVAPGQVEVTPTVNVVPHGRRSVAALGPAVQDTQITELKDPPGATIERSVVTRRARRPATTVLGGPSAPERDAASRAPLAGR</sequence>
<evidence type="ECO:0000313" key="3">
    <source>
        <dbReference type="EMBL" id="MBE7940330.1"/>
    </source>
</evidence>
<comment type="caution">
    <text evidence="3">The sequence shown here is derived from an EMBL/GenBank/DDBJ whole genome shotgun (WGS) entry which is preliminary data.</text>
</comment>
<keyword evidence="2" id="KW-0732">Signal</keyword>
<evidence type="ECO:0008006" key="5">
    <source>
        <dbReference type="Google" id="ProtNLM"/>
    </source>
</evidence>
<organism evidence="3 4">
    <name type="scientific">Ramlibacter aquaticus</name>
    <dbReference type="NCBI Taxonomy" id="2780094"/>
    <lineage>
        <taxon>Bacteria</taxon>
        <taxon>Pseudomonadati</taxon>
        <taxon>Pseudomonadota</taxon>
        <taxon>Betaproteobacteria</taxon>
        <taxon>Burkholderiales</taxon>
        <taxon>Comamonadaceae</taxon>
        <taxon>Ramlibacter</taxon>
    </lineage>
</organism>
<accession>A0ABR9SDA3</accession>
<evidence type="ECO:0000256" key="1">
    <source>
        <dbReference type="SAM" id="MobiDB-lite"/>
    </source>
</evidence>
<evidence type="ECO:0000313" key="4">
    <source>
        <dbReference type="Proteomes" id="UP000715965"/>
    </source>
</evidence>
<evidence type="ECO:0000256" key="2">
    <source>
        <dbReference type="SAM" id="SignalP"/>
    </source>
</evidence>
<reference evidence="3 4" key="1">
    <citation type="submission" date="2020-10" db="EMBL/GenBank/DDBJ databases">
        <title>Draft genome of Ramlibacter aquaticus LMG 30558.</title>
        <authorList>
            <person name="Props R."/>
        </authorList>
    </citation>
    <scope>NUCLEOTIDE SEQUENCE [LARGE SCALE GENOMIC DNA]</scope>
    <source>
        <strain evidence="3 4">LMG 30558</strain>
    </source>
</reference>
<dbReference type="Proteomes" id="UP000715965">
    <property type="component" value="Unassembled WGS sequence"/>
</dbReference>
<feature type="chain" id="PRO_5045282852" description="DUF4124 domain-containing protein" evidence="2">
    <location>
        <begin position="21"/>
        <end position="192"/>
    </location>
</feature>
<feature type="signal peptide" evidence="2">
    <location>
        <begin position="1"/>
        <end position="20"/>
    </location>
</feature>
<proteinExistence type="predicted"/>